<keyword evidence="2" id="KW-1185">Reference proteome</keyword>
<dbReference type="AlphaFoldDB" id="A0AA38LCD6"/>
<dbReference type="Proteomes" id="UP000824469">
    <property type="component" value="Unassembled WGS sequence"/>
</dbReference>
<accession>A0AA38LCD6</accession>
<comment type="caution">
    <text evidence="1">The sequence shown here is derived from an EMBL/GenBank/DDBJ whole genome shotgun (WGS) entry which is preliminary data.</text>
</comment>
<evidence type="ECO:0000313" key="1">
    <source>
        <dbReference type="EMBL" id="KAH9319654.1"/>
    </source>
</evidence>
<name>A0AA38LCD6_TAXCH</name>
<feature type="non-terminal residue" evidence="1">
    <location>
        <position position="1"/>
    </location>
</feature>
<proteinExistence type="predicted"/>
<dbReference type="EMBL" id="JAHRHJ020000004">
    <property type="protein sequence ID" value="KAH9319654.1"/>
    <property type="molecule type" value="Genomic_DNA"/>
</dbReference>
<gene>
    <name evidence="1" type="ORF">KI387_021423</name>
</gene>
<reference evidence="1 2" key="1">
    <citation type="journal article" date="2021" name="Nat. Plants">
        <title>The Taxus genome provides insights into paclitaxel biosynthesis.</title>
        <authorList>
            <person name="Xiong X."/>
            <person name="Gou J."/>
            <person name="Liao Q."/>
            <person name="Li Y."/>
            <person name="Zhou Q."/>
            <person name="Bi G."/>
            <person name="Li C."/>
            <person name="Du R."/>
            <person name="Wang X."/>
            <person name="Sun T."/>
            <person name="Guo L."/>
            <person name="Liang H."/>
            <person name="Lu P."/>
            <person name="Wu Y."/>
            <person name="Zhang Z."/>
            <person name="Ro D.K."/>
            <person name="Shang Y."/>
            <person name="Huang S."/>
            <person name="Yan J."/>
        </authorList>
    </citation>
    <scope>NUCLEOTIDE SEQUENCE [LARGE SCALE GENOMIC DNA]</scope>
    <source>
        <strain evidence="1">Ta-2019</strain>
    </source>
</reference>
<sequence>SETKCSKLLSMPLNSQMMLPNYSYEEREAINYLSELATDAQKLPREWKRVLTYHCLAWNILFQSEHLKKLPGWQVQLIVWIFCCWQWRDQINVIIK</sequence>
<protein>
    <submittedName>
        <fullName evidence="1">Uncharacterized protein</fullName>
    </submittedName>
</protein>
<feature type="non-terminal residue" evidence="1">
    <location>
        <position position="96"/>
    </location>
</feature>
<organism evidence="1 2">
    <name type="scientific">Taxus chinensis</name>
    <name type="common">Chinese yew</name>
    <name type="synonym">Taxus wallichiana var. chinensis</name>
    <dbReference type="NCBI Taxonomy" id="29808"/>
    <lineage>
        <taxon>Eukaryota</taxon>
        <taxon>Viridiplantae</taxon>
        <taxon>Streptophyta</taxon>
        <taxon>Embryophyta</taxon>
        <taxon>Tracheophyta</taxon>
        <taxon>Spermatophyta</taxon>
        <taxon>Pinopsida</taxon>
        <taxon>Pinidae</taxon>
        <taxon>Conifers II</taxon>
        <taxon>Cupressales</taxon>
        <taxon>Taxaceae</taxon>
        <taxon>Taxus</taxon>
    </lineage>
</organism>
<evidence type="ECO:0000313" key="2">
    <source>
        <dbReference type="Proteomes" id="UP000824469"/>
    </source>
</evidence>